<comment type="caution">
    <text evidence="2">The sequence shown here is derived from an EMBL/GenBank/DDBJ whole genome shotgun (WGS) entry which is preliminary data.</text>
</comment>
<dbReference type="EMBL" id="AZBU02000001">
    <property type="protein sequence ID" value="TMS39471.1"/>
    <property type="molecule type" value="Genomic_DNA"/>
</dbReference>
<evidence type="ECO:0000313" key="3">
    <source>
        <dbReference type="Proteomes" id="UP000298663"/>
    </source>
</evidence>
<evidence type="ECO:0000313" key="2">
    <source>
        <dbReference type="EMBL" id="TMS39471.1"/>
    </source>
</evidence>
<dbReference type="Proteomes" id="UP000298663">
    <property type="component" value="Chromosome X"/>
</dbReference>
<feature type="compositionally biased region" description="Polar residues" evidence="1">
    <location>
        <begin position="111"/>
        <end position="121"/>
    </location>
</feature>
<keyword evidence="3" id="KW-1185">Reference proteome</keyword>
<dbReference type="EMBL" id="CM016762">
    <property type="protein sequence ID" value="TMS39471.1"/>
    <property type="molecule type" value="Genomic_DNA"/>
</dbReference>
<gene>
    <name evidence="2" type="ORF">L596_005987</name>
</gene>
<protein>
    <submittedName>
        <fullName evidence="2">Uncharacterized protein</fullName>
    </submittedName>
</protein>
<feature type="region of interest" description="Disordered" evidence="1">
    <location>
        <begin position="102"/>
        <end position="121"/>
    </location>
</feature>
<proteinExistence type="predicted"/>
<reference evidence="2 3" key="1">
    <citation type="journal article" date="2015" name="Genome Biol.">
        <title>Comparative genomics of Steinernema reveals deeply conserved gene regulatory networks.</title>
        <authorList>
            <person name="Dillman A.R."/>
            <person name="Macchietto M."/>
            <person name="Porter C.F."/>
            <person name="Rogers A."/>
            <person name="Williams B."/>
            <person name="Antoshechkin I."/>
            <person name="Lee M.M."/>
            <person name="Goodwin Z."/>
            <person name="Lu X."/>
            <person name="Lewis E.E."/>
            <person name="Goodrich-Blair H."/>
            <person name="Stock S.P."/>
            <person name="Adams B.J."/>
            <person name="Sternberg P.W."/>
            <person name="Mortazavi A."/>
        </authorList>
    </citation>
    <scope>NUCLEOTIDE SEQUENCE [LARGE SCALE GENOMIC DNA]</scope>
    <source>
        <strain evidence="2 3">ALL</strain>
    </source>
</reference>
<dbReference type="AlphaFoldDB" id="A0A4U8V0V2"/>
<evidence type="ECO:0000256" key="1">
    <source>
        <dbReference type="SAM" id="MobiDB-lite"/>
    </source>
</evidence>
<organism evidence="2 3">
    <name type="scientific">Steinernema carpocapsae</name>
    <name type="common">Entomopathogenic nematode</name>
    <dbReference type="NCBI Taxonomy" id="34508"/>
    <lineage>
        <taxon>Eukaryota</taxon>
        <taxon>Metazoa</taxon>
        <taxon>Ecdysozoa</taxon>
        <taxon>Nematoda</taxon>
        <taxon>Chromadorea</taxon>
        <taxon>Rhabditida</taxon>
        <taxon>Tylenchina</taxon>
        <taxon>Panagrolaimomorpha</taxon>
        <taxon>Strongyloidoidea</taxon>
        <taxon>Steinernematidae</taxon>
        <taxon>Steinernema</taxon>
    </lineage>
</organism>
<reference evidence="2 3" key="2">
    <citation type="journal article" date="2019" name="G3 (Bethesda)">
        <title>Hybrid Assembly of the Genome of the Entomopathogenic Nematode Steinernema carpocapsae Identifies the X-Chromosome.</title>
        <authorList>
            <person name="Serra L."/>
            <person name="Macchietto M."/>
            <person name="Macias-Munoz A."/>
            <person name="McGill C.J."/>
            <person name="Rodriguez I.M."/>
            <person name="Rodriguez B."/>
            <person name="Murad R."/>
            <person name="Mortazavi A."/>
        </authorList>
    </citation>
    <scope>NUCLEOTIDE SEQUENCE [LARGE SCALE GENOMIC DNA]</scope>
    <source>
        <strain evidence="2 3">ALL</strain>
    </source>
</reference>
<sequence length="121" mass="13596">MHNLIYNGTAQIHDVLLCPTQQYPGALDEKLPYVENFGQLWNTNPADSCLKTTKFTTFCSYVLLEICSSLCSAKAQFAGGRSIVQSHSVRVQYTHPPVARAVVQKRRDSRQTSTKPFRSKC</sequence>
<accession>A0A4U8V0V2</accession>
<name>A0A4U8V0V2_STECR</name>